<protein>
    <submittedName>
        <fullName evidence="1">Uncharacterized protein</fullName>
    </submittedName>
</protein>
<reference evidence="1" key="1">
    <citation type="submission" date="2020-05" db="UniProtKB">
        <authorList>
            <consortium name="EnsemblMetazoa"/>
        </authorList>
    </citation>
    <scope>IDENTIFICATION</scope>
    <source>
        <strain evidence="1">FUMOZ</strain>
    </source>
</reference>
<accession>A0A182S354</accession>
<dbReference type="EnsemblMetazoa" id="AFUN014866-RA">
    <property type="protein sequence ID" value="AFUN014866-PA"/>
    <property type="gene ID" value="AFUN014866"/>
</dbReference>
<evidence type="ECO:0000313" key="1">
    <source>
        <dbReference type="EnsemblMetazoa" id="AFUN014866-PA"/>
    </source>
</evidence>
<proteinExistence type="predicted"/>
<sequence>MATSTKYHITIVCCQLCCDESNSMRYLLLAAGKLMHSQVTGDLTVTFAI</sequence>
<organism evidence="1">
    <name type="scientific">Anopheles funestus</name>
    <name type="common">African malaria mosquito</name>
    <dbReference type="NCBI Taxonomy" id="62324"/>
    <lineage>
        <taxon>Eukaryota</taxon>
        <taxon>Metazoa</taxon>
        <taxon>Ecdysozoa</taxon>
        <taxon>Arthropoda</taxon>
        <taxon>Hexapoda</taxon>
        <taxon>Insecta</taxon>
        <taxon>Pterygota</taxon>
        <taxon>Neoptera</taxon>
        <taxon>Endopterygota</taxon>
        <taxon>Diptera</taxon>
        <taxon>Nematocera</taxon>
        <taxon>Culicoidea</taxon>
        <taxon>Culicidae</taxon>
        <taxon>Anophelinae</taxon>
        <taxon>Anopheles</taxon>
    </lineage>
</organism>
<dbReference type="VEuPathDB" id="VectorBase:AFUN014866"/>
<name>A0A182S354_ANOFN</name>
<dbReference type="AlphaFoldDB" id="A0A182S354"/>